<proteinExistence type="predicted"/>
<sequence length="61" mass="7639">MERMERERIERERAERERLEKERLEKERLEQEQKDNICYIYCDDIEAINMVTLGYNNKLCL</sequence>
<dbReference type="InParanoid" id="F0ZYW6"/>
<evidence type="ECO:0000313" key="3">
    <source>
        <dbReference type="Proteomes" id="UP000001064"/>
    </source>
</evidence>
<dbReference type="AlphaFoldDB" id="F0ZYW6"/>
<keyword evidence="1" id="KW-0175">Coiled coil</keyword>
<feature type="coiled-coil region" evidence="1">
    <location>
        <begin position="2"/>
        <end position="36"/>
    </location>
</feature>
<dbReference type="Proteomes" id="UP000001064">
    <property type="component" value="Unassembled WGS sequence"/>
</dbReference>
<accession>F0ZYW6</accession>
<dbReference type="EMBL" id="GL871294">
    <property type="protein sequence ID" value="EGC30867.1"/>
    <property type="molecule type" value="Genomic_DNA"/>
</dbReference>
<evidence type="ECO:0000313" key="2">
    <source>
        <dbReference type="EMBL" id="EGC30867.1"/>
    </source>
</evidence>
<organism evidence="2 3">
    <name type="scientific">Dictyostelium purpureum</name>
    <name type="common">Slime mold</name>
    <dbReference type="NCBI Taxonomy" id="5786"/>
    <lineage>
        <taxon>Eukaryota</taxon>
        <taxon>Amoebozoa</taxon>
        <taxon>Evosea</taxon>
        <taxon>Eumycetozoa</taxon>
        <taxon>Dictyostelia</taxon>
        <taxon>Dictyosteliales</taxon>
        <taxon>Dictyosteliaceae</taxon>
        <taxon>Dictyostelium</taxon>
    </lineage>
</organism>
<name>F0ZYW6_DICPU</name>
<dbReference type="RefSeq" id="XP_003292604.1">
    <property type="nucleotide sequence ID" value="XM_003292556.1"/>
</dbReference>
<gene>
    <name evidence="2" type="ORF">DICPUDRAFT_157345</name>
</gene>
<keyword evidence="3" id="KW-1185">Reference proteome</keyword>
<dbReference type="KEGG" id="dpp:DICPUDRAFT_157345"/>
<dbReference type="VEuPathDB" id="AmoebaDB:DICPUDRAFT_157345"/>
<reference evidence="3" key="1">
    <citation type="journal article" date="2011" name="Genome Biol.">
        <title>Comparative genomics of the social amoebae Dictyostelium discoideum and Dictyostelium purpureum.</title>
        <authorList>
            <consortium name="US DOE Joint Genome Institute (JGI-PGF)"/>
            <person name="Sucgang R."/>
            <person name="Kuo A."/>
            <person name="Tian X."/>
            <person name="Salerno W."/>
            <person name="Parikh A."/>
            <person name="Feasley C.L."/>
            <person name="Dalin E."/>
            <person name="Tu H."/>
            <person name="Huang E."/>
            <person name="Barry K."/>
            <person name="Lindquist E."/>
            <person name="Shapiro H."/>
            <person name="Bruce D."/>
            <person name="Schmutz J."/>
            <person name="Salamov A."/>
            <person name="Fey P."/>
            <person name="Gaudet P."/>
            <person name="Anjard C."/>
            <person name="Babu M.M."/>
            <person name="Basu S."/>
            <person name="Bushmanova Y."/>
            <person name="van der Wel H."/>
            <person name="Katoh-Kurasawa M."/>
            <person name="Dinh C."/>
            <person name="Coutinho P.M."/>
            <person name="Saito T."/>
            <person name="Elias M."/>
            <person name="Schaap P."/>
            <person name="Kay R.R."/>
            <person name="Henrissat B."/>
            <person name="Eichinger L."/>
            <person name="Rivero F."/>
            <person name="Putnam N.H."/>
            <person name="West C.M."/>
            <person name="Loomis W.F."/>
            <person name="Chisholm R.L."/>
            <person name="Shaulsky G."/>
            <person name="Strassmann J.E."/>
            <person name="Queller D.C."/>
            <person name="Kuspa A."/>
            <person name="Grigoriev I.V."/>
        </authorList>
    </citation>
    <scope>NUCLEOTIDE SEQUENCE [LARGE SCALE GENOMIC DNA]</scope>
    <source>
        <strain evidence="3">QSDP1</strain>
    </source>
</reference>
<evidence type="ECO:0000256" key="1">
    <source>
        <dbReference type="SAM" id="Coils"/>
    </source>
</evidence>
<dbReference type="GeneID" id="10508563"/>
<protein>
    <submittedName>
        <fullName evidence="2">Uncharacterized protein</fullName>
    </submittedName>
</protein>